<dbReference type="GO" id="GO:0005524">
    <property type="term" value="F:ATP binding"/>
    <property type="evidence" value="ECO:0007669"/>
    <property type="project" value="UniProtKB-KW"/>
</dbReference>
<keyword evidence="5" id="KW-0547">Nucleotide-binding</keyword>
<dbReference type="SUPFAM" id="SSF52540">
    <property type="entry name" value="P-loop containing nucleoside triphosphate hydrolases"/>
    <property type="match status" value="1"/>
</dbReference>
<dbReference type="Gene3D" id="3.40.50.300">
    <property type="entry name" value="P-loop containing nucleotide triphosphate hydrolases"/>
    <property type="match status" value="1"/>
</dbReference>
<feature type="compositionally biased region" description="Polar residues" evidence="10">
    <location>
        <begin position="730"/>
        <end position="745"/>
    </location>
</feature>
<dbReference type="EC" id="2.7.10.2" evidence="12"/>
<evidence type="ECO:0000256" key="3">
    <source>
        <dbReference type="ARBA" id="ARBA00022475"/>
    </source>
</evidence>
<feature type="coiled-coil region" evidence="9">
    <location>
        <begin position="190"/>
        <end position="224"/>
    </location>
</feature>
<dbReference type="Pfam" id="PF02706">
    <property type="entry name" value="Wzz"/>
    <property type="match status" value="1"/>
</dbReference>
<evidence type="ECO:0000313" key="13">
    <source>
        <dbReference type="Proteomes" id="UP000004344"/>
    </source>
</evidence>
<evidence type="ECO:0000256" key="6">
    <source>
        <dbReference type="ARBA" id="ARBA00022840"/>
    </source>
</evidence>
<dbReference type="PANTHER" id="PTHR32309:SF13">
    <property type="entry name" value="FERRIC ENTEROBACTIN TRANSPORT PROTEIN FEPE"/>
    <property type="match status" value="1"/>
</dbReference>
<keyword evidence="4" id="KW-0812">Transmembrane</keyword>
<dbReference type="GO" id="GO:0005886">
    <property type="term" value="C:plasma membrane"/>
    <property type="evidence" value="ECO:0007669"/>
    <property type="project" value="UniProtKB-SubCell"/>
</dbReference>
<organism evidence="12 13">
    <name type="scientific">Fischerella thermalis JSC-11</name>
    <dbReference type="NCBI Taxonomy" id="741277"/>
    <lineage>
        <taxon>Bacteria</taxon>
        <taxon>Bacillati</taxon>
        <taxon>Cyanobacteriota</taxon>
        <taxon>Cyanophyceae</taxon>
        <taxon>Nostocales</taxon>
        <taxon>Hapalosiphonaceae</taxon>
        <taxon>Fischerella</taxon>
    </lineage>
</organism>
<dbReference type="Pfam" id="PF10609">
    <property type="entry name" value="ParA"/>
    <property type="match status" value="1"/>
</dbReference>
<keyword evidence="3" id="KW-1003">Cell membrane</keyword>
<evidence type="ECO:0000256" key="7">
    <source>
        <dbReference type="ARBA" id="ARBA00022989"/>
    </source>
</evidence>
<dbReference type="InterPro" id="IPR003856">
    <property type="entry name" value="LPS_length_determ_N"/>
</dbReference>
<dbReference type="CDD" id="cd05387">
    <property type="entry name" value="BY-kinase"/>
    <property type="match status" value="1"/>
</dbReference>
<evidence type="ECO:0000256" key="2">
    <source>
        <dbReference type="ARBA" id="ARBA00006683"/>
    </source>
</evidence>
<comment type="subcellular location">
    <subcellularLocation>
        <location evidence="1">Cell membrane</location>
        <topology evidence="1">Multi-pass membrane protein</topology>
    </subcellularLocation>
</comment>
<accession>G6FSS8</accession>
<keyword evidence="13" id="KW-1185">Reference proteome</keyword>
<protein>
    <submittedName>
        <fullName evidence="12">Capsular exopolysaccharide family</fullName>
        <ecNumber evidence="12">2.7.10.2</ecNumber>
    </submittedName>
</protein>
<feature type="domain" description="Polysaccharide chain length determinant N-terminal" evidence="11">
    <location>
        <begin position="33"/>
        <end position="132"/>
    </location>
</feature>
<keyword evidence="8" id="KW-0472">Membrane</keyword>
<dbReference type="InterPro" id="IPR005702">
    <property type="entry name" value="Wzc-like_C"/>
</dbReference>
<evidence type="ECO:0000259" key="11">
    <source>
        <dbReference type="Pfam" id="PF02706"/>
    </source>
</evidence>
<evidence type="ECO:0000256" key="9">
    <source>
        <dbReference type="SAM" id="Coils"/>
    </source>
</evidence>
<keyword evidence="6" id="KW-0067">ATP-binding</keyword>
<proteinExistence type="inferred from homology"/>
<name>G6FSS8_9CYAN</name>
<evidence type="ECO:0000313" key="12">
    <source>
        <dbReference type="EMBL" id="EHC14914.1"/>
    </source>
</evidence>
<evidence type="ECO:0000256" key="1">
    <source>
        <dbReference type="ARBA" id="ARBA00004651"/>
    </source>
</evidence>
<sequence length="745" mass="82880">MKFTKAMLKSEKYHHPLLTANSAQLNDADEGGLNLGQVGAALRRRALLIAGLTGVVATAGALKAETDPPIYQGSFEILTKPVTGEGKVIANVPQTIGDGKDAIAAPETTEEIKTTIKVLQSRRILEPVIKKLQTKYPEIEYDYVIENLEIESKQRHILQVQYIDADQQLVTDLLNSIKDAYLQYSLAERRNDVEQALKFVEKQRKPLEQRVKDWQERLRTIRQKNNLVEPAQKAQEVSTHVATLTQQQLENRVMLEQMRAKYQDLQKEFLQQPGALASNSLLSDNPRYQKILDQLQQINAQIAQRGSIFTDEEEGMVRLYQQRDTMTMMLEEERARVNRDFQSRIRELEARDLAISEKIDNLNGYLRALAAVSRDYDNIQRELKIATEGLSQFTAKQQALQIEYAQRLQPWRLLDPQLTKVSEPEAISDSAKRNLILGGMLGLLMGVGAALVVDKLSNVFYTSKELKETIGLPLLGVVPFRKEIALSTNAGNTSSGLQQAARASFFEVFRSLYTNILLLGSDAPIRSLVISSAGQGDGKSTVAVHLALAAAAMGHRVLLVDANLRSPSLHQRVGLMNIQGLTDVISSDLDWSNVIERSPLEDNLYVLSAGPVPPDSIRLLASQKMQDLMQDLHSSFDLVIYDTPPLVGFADATLLAANTNGMVLVAGLGKLKRTVFQQALEELQISGTPILGLVANKSRDAVPASYTYYQQYYRQSMSVERVGDDDTEIRNNSVPTSSSVRKIKG</sequence>
<dbReference type="PANTHER" id="PTHR32309">
    <property type="entry name" value="TYROSINE-PROTEIN KINASE"/>
    <property type="match status" value="1"/>
</dbReference>
<dbReference type="Proteomes" id="UP000004344">
    <property type="component" value="Unassembled WGS sequence"/>
</dbReference>
<keyword evidence="9" id="KW-0175">Coiled coil</keyword>
<dbReference type="InterPro" id="IPR027417">
    <property type="entry name" value="P-loop_NTPase"/>
</dbReference>
<comment type="caution">
    <text evidence="12">The sequence shown here is derived from an EMBL/GenBank/DDBJ whole genome shotgun (WGS) entry which is preliminary data.</text>
</comment>
<dbReference type="GO" id="GO:0004715">
    <property type="term" value="F:non-membrane spanning protein tyrosine kinase activity"/>
    <property type="evidence" value="ECO:0007669"/>
    <property type="project" value="UniProtKB-EC"/>
</dbReference>
<keyword evidence="12" id="KW-0808">Transferase</keyword>
<dbReference type="PATRIC" id="fig|741277.3.peg.1650"/>
<keyword evidence="7" id="KW-1133">Transmembrane helix</keyword>
<gene>
    <name evidence="12" type="ORF">FJSC11DRAFT_1825</name>
</gene>
<reference evidence="12 13" key="1">
    <citation type="submission" date="2011-09" db="EMBL/GenBank/DDBJ databases">
        <title>The draft genome of Fischerella sp. JSC-11.</title>
        <authorList>
            <consortium name="US DOE Joint Genome Institute (JGI-PGF)"/>
            <person name="Lucas S."/>
            <person name="Han J."/>
            <person name="Lapidus A."/>
            <person name="Cheng J.-F."/>
            <person name="Goodwin L."/>
            <person name="Pitluck S."/>
            <person name="Peters L."/>
            <person name="Land M.L."/>
            <person name="Hauser L."/>
            <person name="Sarkisova S."/>
            <person name="Bryant D.A."/>
            <person name="Brown I."/>
            <person name="Woyke T.J."/>
        </authorList>
    </citation>
    <scope>NUCLEOTIDE SEQUENCE [LARGE SCALE GENOMIC DNA]</scope>
    <source>
        <strain evidence="12 13">JSC-11</strain>
    </source>
</reference>
<evidence type="ECO:0000256" key="4">
    <source>
        <dbReference type="ARBA" id="ARBA00022692"/>
    </source>
</evidence>
<comment type="similarity">
    <text evidence="2">Belongs to the CpsC/CapA family.</text>
</comment>
<evidence type="ECO:0000256" key="10">
    <source>
        <dbReference type="SAM" id="MobiDB-lite"/>
    </source>
</evidence>
<dbReference type="EMBL" id="AGIZ01000005">
    <property type="protein sequence ID" value="EHC14914.1"/>
    <property type="molecule type" value="Genomic_DNA"/>
</dbReference>
<evidence type="ECO:0000256" key="5">
    <source>
        <dbReference type="ARBA" id="ARBA00022741"/>
    </source>
</evidence>
<dbReference type="AlphaFoldDB" id="G6FSS8"/>
<dbReference type="InterPro" id="IPR033756">
    <property type="entry name" value="YlxH/NBP35"/>
</dbReference>
<evidence type="ECO:0000256" key="8">
    <source>
        <dbReference type="ARBA" id="ARBA00023136"/>
    </source>
</evidence>
<dbReference type="NCBIfam" id="TIGR01007">
    <property type="entry name" value="eps_fam"/>
    <property type="match status" value="1"/>
</dbReference>
<dbReference type="InterPro" id="IPR050445">
    <property type="entry name" value="Bact_polysacc_biosynth/exp"/>
</dbReference>
<feature type="region of interest" description="Disordered" evidence="10">
    <location>
        <begin position="723"/>
        <end position="745"/>
    </location>
</feature>